<evidence type="ECO:0000313" key="6">
    <source>
        <dbReference type="Proteomes" id="UP000616724"/>
    </source>
</evidence>
<dbReference type="Pfam" id="PF01408">
    <property type="entry name" value="GFO_IDH_MocA"/>
    <property type="match status" value="1"/>
</dbReference>
<dbReference type="InterPro" id="IPR036291">
    <property type="entry name" value="NAD(P)-bd_dom_sf"/>
</dbReference>
<dbReference type="Proteomes" id="UP000616724">
    <property type="component" value="Unassembled WGS sequence"/>
</dbReference>
<dbReference type="PANTHER" id="PTHR22604:SF105">
    <property type="entry name" value="TRANS-1,2-DIHYDROBENZENE-1,2-DIOL DEHYDROGENASE"/>
    <property type="match status" value="1"/>
</dbReference>
<evidence type="ECO:0000259" key="3">
    <source>
        <dbReference type="Pfam" id="PF01408"/>
    </source>
</evidence>
<evidence type="ECO:0000259" key="4">
    <source>
        <dbReference type="Pfam" id="PF22725"/>
    </source>
</evidence>
<name>A0A8J3RIJ9_9ACTN</name>
<organism evidence="5 6">
    <name type="scientific">Planobispora longispora</name>
    <dbReference type="NCBI Taxonomy" id="28887"/>
    <lineage>
        <taxon>Bacteria</taxon>
        <taxon>Bacillati</taxon>
        <taxon>Actinomycetota</taxon>
        <taxon>Actinomycetes</taxon>
        <taxon>Streptosporangiales</taxon>
        <taxon>Streptosporangiaceae</taxon>
        <taxon>Planobispora</taxon>
    </lineage>
</organism>
<comment type="similarity">
    <text evidence="1">Belongs to the Gfo/Idh/MocA family.</text>
</comment>
<feature type="domain" description="Gfo/Idh/MocA-like oxidoreductase N-terminal" evidence="3">
    <location>
        <begin position="5"/>
        <end position="123"/>
    </location>
</feature>
<dbReference type="Pfam" id="PF22725">
    <property type="entry name" value="GFO_IDH_MocA_C3"/>
    <property type="match status" value="1"/>
</dbReference>
<dbReference type="PANTHER" id="PTHR22604">
    <property type="entry name" value="OXIDOREDUCTASES"/>
    <property type="match status" value="1"/>
</dbReference>
<dbReference type="GO" id="GO:0016491">
    <property type="term" value="F:oxidoreductase activity"/>
    <property type="evidence" value="ECO:0007669"/>
    <property type="project" value="UniProtKB-KW"/>
</dbReference>
<accession>A0A8J3RIJ9</accession>
<evidence type="ECO:0000256" key="2">
    <source>
        <dbReference type="ARBA" id="ARBA00023002"/>
    </source>
</evidence>
<keyword evidence="2" id="KW-0560">Oxidoreductase</keyword>
<dbReference type="InterPro" id="IPR000683">
    <property type="entry name" value="Gfo/Idh/MocA-like_OxRdtase_N"/>
</dbReference>
<proteinExistence type="inferred from homology"/>
<dbReference type="GO" id="GO:0000166">
    <property type="term" value="F:nucleotide binding"/>
    <property type="evidence" value="ECO:0007669"/>
    <property type="project" value="InterPro"/>
</dbReference>
<gene>
    <name evidence="5" type="ORF">Plo01_19090</name>
</gene>
<dbReference type="AlphaFoldDB" id="A0A8J3RIJ9"/>
<reference evidence="5 6" key="1">
    <citation type="submission" date="2021-01" db="EMBL/GenBank/DDBJ databases">
        <title>Whole genome shotgun sequence of Planobispora longispora NBRC 13918.</title>
        <authorList>
            <person name="Komaki H."/>
            <person name="Tamura T."/>
        </authorList>
    </citation>
    <scope>NUCLEOTIDE SEQUENCE [LARGE SCALE GENOMIC DNA]</scope>
    <source>
        <strain evidence="5 6">NBRC 13918</strain>
    </source>
</reference>
<evidence type="ECO:0000256" key="1">
    <source>
        <dbReference type="ARBA" id="ARBA00010928"/>
    </source>
</evidence>
<evidence type="ECO:0000313" key="5">
    <source>
        <dbReference type="EMBL" id="GIH75480.1"/>
    </source>
</evidence>
<keyword evidence="6" id="KW-1185">Reference proteome</keyword>
<protein>
    <submittedName>
        <fullName evidence="5">Oxidoreductase</fullName>
    </submittedName>
</protein>
<feature type="domain" description="GFO/IDH/MocA-like oxidoreductase" evidence="4">
    <location>
        <begin position="132"/>
        <end position="248"/>
    </location>
</feature>
<dbReference type="RefSeq" id="WP_203890145.1">
    <property type="nucleotide sequence ID" value="NZ_BOOH01000016.1"/>
</dbReference>
<dbReference type="InterPro" id="IPR055170">
    <property type="entry name" value="GFO_IDH_MocA-like_dom"/>
</dbReference>
<dbReference type="Gene3D" id="3.30.360.10">
    <property type="entry name" value="Dihydrodipicolinate Reductase, domain 2"/>
    <property type="match status" value="1"/>
</dbReference>
<dbReference type="Gene3D" id="3.40.50.720">
    <property type="entry name" value="NAD(P)-binding Rossmann-like Domain"/>
    <property type="match status" value="1"/>
</dbReference>
<dbReference type="EMBL" id="BOOH01000016">
    <property type="protein sequence ID" value="GIH75480.1"/>
    <property type="molecule type" value="Genomic_DNA"/>
</dbReference>
<comment type="caution">
    <text evidence="5">The sequence shown here is derived from an EMBL/GenBank/DDBJ whole genome shotgun (WGS) entry which is preliminary data.</text>
</comment>
<dbReference type="SUPFAM" id="SSF51735">
    <property type="entry name" value="NAD(P)-binding Rossmann-fold domains"/>
    <property type="match status" value="1"/>
</dbReference>
<sequence length="340" mass="37048">MDGLLRFGAIGCSAFGDRSMLPVIRDNPATRLAAVASRDRARAAAFAEKFRCEPVTGYRDLLRRTDVDAVYIALPNALHYEWAHAALEAGKHVLSEKPLAVTVRETAALAALAGERGLVLRENFGFEHHGQHRRVRALLEEGRIGRLRHLEASFCFPPMPDGDVRYRPELGGGALLDLGVYATRAMQYFLGDDLTVAGAVLRCDPRFGVDVAGSFVASSPDGVIATGNFGFEHSFGSRYRLWGSGGQLTVERAFTPPPWYAPTLRIVSQDHVEEITLPAEHQLGASVTAFAGAVEAARVLGHDPHHREWSATAVRTAELVARIGETAHRIEAGRDLLVRL</sequence>
<dbReference type="SUPFAM" id="SSF55347">
    <property type="entry name" value="Glyceraldehyde-3-phosphate dehydrogenase-like, C-terminal domain"/>
    <property type="match status" value="1"/>
</dbReference>
<dbReference type="InterPro" id="IPR050984">
    <property type="entry name" value="Gfo/Idh/MocA_domain"/>
</dbReference>